<dbReference type="Proteomes" id="UP001321749">
    <property type="component" value="Unassembled WGS sequence"/>
</dbReference>
<dbReference type="InterPro" id="IPR032675">
    <property type="entry name" value="LRR_dom_sf"/>
</dbReference>
<organism evidence="1 2">
    <name type="scientific">Cladorrhinum samala</name>
    <dbReference type="NCBI Taxonomy" id="585594"/>
    <lineage>
        <taxon>Eukaryota</taxon>
        <taxon>Fungi</taxon>
        <taxon>Dikarya</taxon>
        <taxon>Ascomycota</taxon>
        <taxon>Pezizomycotina</taxon>
        <taxon>Sordariomycetes</taxon>
        <taxon>Sordariomycetidae</taxon>
        <taxon>Sordariales</taxon>
        <taxon>Podosporaceae</taxon>
        <taxon>Cladorrhinum</taxon>
    </lineage>
</organism>
<protein>
    <recommendedName>
        <fullName evidence="3">F-box domain-containing protein</fullName>
    </recommendedName>
</protein>
<proteinExistence type="predicted"/>
<reference evidence="1" key="1">
    <citation type="journal article" date="2023" name="Mol. Phylogenet. Evol.">
        <title>Genome-scale phylogeny and comparative genomics of the fungal order Sordariales.</title>
        <authorList>
            <person name="Hensen N."/>
            <person name="Bonometti L."/>
            <person name="Westerberg I."/>
            <person name="Brannstrom I.O."/>
            <person name="Guillou S."/>
            <person name="Cros-Aarteil S."/>
            <person name="Calhoun S."/>
            <person name="Haridas S."/>
            <person name="Kuo A."/>
            <person name="Mondo S."/>
            <person name="Pangilinan J."/>
            <person name="Riley R."/>
            <person name="LaButti K."/>
            <person name="Andreopoulos B."/>
            <person name="Lipzen A."/>
            <person name="Chen C."/>
            <person name="Yan M."/>
            <person name="Daum C."/>
            <person name="Ng V."/>
            <person name="Clum A."/>
            <person name="Steindorff A."/>
            <person name="Ohm R.A."/>
            <person name="Martin F."/>
            <person name="Silar P."/>
            <person name="Natvig D.O."/>
            <person name="Lalanne C."/>
            <person name="Gautier V."/>
            <person name="Ament-Velasquez S.L."/>
            <person name="Kruys A."/>
            <person name="Hutchinson M.I."/>
            <person name="Powell A.J."/>
            <person name="Barry K."/>
            <person name="Miller A.N."/>
            <person name="Grigoriev I.V."/>
            <person name="Debuchy R."/>
            <person name="Gladieux P."/>
            <person name="Hiltunen Thoren M."/>
            <person name="Johannesson H."/>
        </authorList>
    </citation>
    <scope>NUCLEOTIDE SEQUENCE</scope>
    <source>
        <strain evidence="1">PSN324</strain>
    </source>
</reference>
<accession>A0AAV9HCQ9</accession>
<dbReference type="Gene3D" id="3.80.10.10">
    <property type="entry name" value="Ribonuclease Inhibitor"/>
    <property type="match status" value="1"/>
</dbReference>
<gene>
    <name evidence="1" type="ORF">QBC42DRAFT_276750</name>
</gene>
<sequence>MPASFSDLATETAEQILNILDSPDELPDPGTLARLNRTSKGLNALTTWRLYRAPRYRYSDWPLLARTLMARRDLASLVKDLHFDGNVFDDPLVPEKFPEEVATYYLKNMDPEKHYPLTSDDPDEATLFTASEDDDAEVYIEMDFILNLCRNVEKLFVNLMLCYEAFNLLDPPPSLPRLASVSFGYSNAHYGFAIDHDLSYSILSAAPNLTRLSICRVKDCWGFDFALKNVTELVIGYSSLSGAALKELLSLVPNLQRLEYEGGGTSLGDEAEQFTPSQAMEAISENCRNLKYFCFDLTCGGIDRDWVERTEVEKATEWFNSRGIEFKKPYYG</sequence>
<evidence type="ECO:0000313" key="1">
    <source>
        <dbReference type="EMBL" id="KAK4458440.1"/>
    </source>
</evidence>
<name>A0AAV9HCQ9_9PEZI</name>
<comment type="caution">
    <text evidence="1">The sequence shown here is derived from an EMBL/GenBank/DDBJ whole genome shotgun (WGS) entry which is preliminary data.</text>
</comment>
<dbReference type="EMBL" id="MU865069">
    <property type="protein sequence ID" value="KAK4458440.1"/>
    <property type="molecule type" value="Genomic_DNA"/>
</dbReference>
<dbReference type="AlphaFoldDB" id="A0AAV9HCQ9"/>
<evidence type="ECO:0000313" key="2">
    <source>
        <dbReference type="Proteomes" id="UP001321749"/>
    </source>
</evidence>
<keyword evidence="2" id="KW-1185">Reference proteome</keyword>
<evidence type="ECO:0008006" key="3">
    <source>
        <dbReference type="Google" id="ProtNLM"/>
    </source>
</evidence>
<reference evidence="1" key="2">
    <citation type="submission" date="2023-06" db="EMBL/GenBank/DDBJ databases">
        <authorList>
            <consortium name="Lawrence Berkeley National Laboratory"/>
            <person name="Mondo S.J."/>
            <person name="Hensen N."/>
            <person name="Bonometti L."/>
            <person name="Westerberg I."/>
            <person name="Brannstrom I.O."/>
            <person name="Guillou S."/>
            <person name="Cros-Aarteil S."/>
            <person name="Calhoun S."/>
            <person name="Haridas S."/>
            <person name="Kuo A."/>
            <person name="Pangilinan J."/>
            <person name="Riley R."/>
            <person name="Labutti K."/>
            <person name="Andreopoulos B."/>
            <person name="Lipzen A."/>
            <person name="Chen C."/>
            <person name="Yanf M."/>
            <person name="Daum C."/>
            <person name="Ng V."/>
            <person name="Clum A."/>
            <person name="Steindorff A."/>
            <person name="Ohm R."/>
            <person name="Martin F."/>
            <person name="Silar P."/>
            <person name="Natvig D."/>
            <person name="Lalanne C."/>
            <person name="Gautier V."/>
            <person name="Ament-Velasquez S.L."/>
            <person name="Kruys A."/>
            <person name="Hutchinson M.I."/>
            <person name="Powell A.J."/>
            <person name="Barry K."/>
            <person name="Miller A.N."/>
            <person name="Grigoriev I.V."/>
            <person name="Debuchy R."/>
            <person name="Gladieux P."/>
            <person name="Thoren M.H."/>
            <person name="Johannesson H."/>
        </authorList>
    </citation>
    <scope>NUCLEOTIDE SEQUENCE</scope>
    <source>
        <strain evidence="1">PSN324</strain>
    </source>
</reference>